<feature type="compositionally biased region" description="Acidic residues" evidence="1">
    <location>
        <begin position="537"/>
        <end position="547"/>
    </location>
</feature>
<feature type="compositionally biased region" description="Acidic residues" evidence="1">
    <location>
        <begin position="39"/>
        <end position="48"/>
    </location>
</feature>
<feature type="compositionally biased region" description="Basic residues" evidence="1">
    <location>
        <begin position="17"/>
        <end position="32"/>
    </location>
</feature>
<accession>A0A014P958</accession>
<evidence type="ECO:0000313" key="3">
    <source>
        <dbReference type="Proteomes" id="UP000030151"/>
    </source>
</evidence>
<reference evidence="2 3" key="1">
    <citation type="submission" date="2014-02" db="EMBL/GenBank/DDBJ databases">
        <title>The genome sequence of the entomopathogenic fungus Metarhizium robertsii ARSEF 2575.</title>
        <authorList>
            <person name="Giuliano Garisto Donzelli B."/>
            <person name="Roe B.A."/>
            <person name="Macmil S.L."/>
            <person name="Krasnoff S.B."/>
            <person name="Gibson D.M."/>
        </authorList>
    </citation>
    <scope>NUCLEOTIDE SEQUENCE [LARGE SCALE GENOMIC DNA]</scope>
    <source>
        <strain evidence="2 3">ARSEF 2575</strain>
    </source>
</reference>
<evidence type="ECO:0000256" key="1">
    <source>
        <dbReference type="SAM" id="MobiDB-lite"/>
    </source>
</evidence>
<organism evidence="2 3">
    <name type="scientific">Metarhizium robertsii</name>
    <dbReference type="NCBI Taxonomy" id="568076"/>
    <lineage>
        <taxon>Eukaryota</taxon>
        <taxon>Fungi</taxon>
        <taxon>Dikarya</taxon>
        <taxon>Ascomycota</taxon>
        <taxon>Pezizomycotina</taxon>
        <taxon>Sordariomycetes</taxon>
        <taxon>Hypocreomycetidae</taxon>
        <taxon>Hypocreales</taxon>
        <taxon>Clavicipitaceae</taxon>
        <taxon>Metarhizium</taxon>
    </lineage>
</organism>
<name>A0A014P958_9HYPO</name>
<dbReference type="OrthoDB" id="4754366at2759"/>
<sequence length="592" mass="65534">MIDVELIATLSEPRPSRSAKSKAKAKLTRRTTRGNIRDENDDEEHEEVELDPRKMHVGMLKAFQRMADKYQSDVLDPASAIHKDQLTALNKRMKKSIHPAMPKVHVGRDGWSKQDENDVLDQWEAEKHHWIDINDVKLYHMLWKICLQYAKCTPWDIVGFNTKLSFELSCRGDLGGEVEENHTWSSDFSDHLAWLIPHPAWAGGESSSRPSLLATAIQYAVILRTNDQRVWRLNHLGDEFLVAFAALCRESCPCSIAGVHAEVLARRRAEGIKTIPIISRVFQSLEKVIQTPTDSFVPADEEPYFVTTQDLTNLIRALDQIVDPETKLRMFLPVEFVYESAQSAHGGRQPPTREQLHEYHKLALIEEMRRKAKATRSAQSNLGPDDDHQGGGQGDDGDVNPFESLTLPRRPTSTTSTTRRRRLSHVSATPSDDRSRPAASSEAQGLDSEPRLTRPRPSSAGITQSLGLGSSRGLHWGSDDSGQSGGGASEPESRDDFGLDDGFDHGGESEMGGGSGHDGEDAPEPDLGGESGHDGEEAPETLDDDAMSVDSTESECALGGSAREQPMAPRTYRFARWGQTGQTRTSGMGLFR</sequence>
<gene>
    <name evidence="2" type="ORF">X797_007091</name>
</gene>
<feature type="region of interest" description="Disordered" evidence="1">
    <location>
        <begin position="370"/>
        <end position="592"/>
    </location>
</feature>
<evidence type="ECO:0000313" key="2">
    <source>
        <dbReference type="EMBL" id="EXU99962.1"/>
    </source>
</evidence>
<feature type="compositionally biased region" description="Basic and acidic residues" evidence="1">
    <location>
        <begin position="491"/>
        <end position="508"/>
    </location>
</feature>
<dbReference type="Proteomes" id="UP000030151">
    <property type="component" value="Unassembled WGS sequence"/>
</dbReference>
<feature type="region of interest" description="Disordered" evidence="1">
    <location>
        <begin position="12"/>
        <end position="48"/>
    </location>
</feature>
<dbReference type="AlphaFoldDB" id="A0A014P958"/>
<comment type="caution">
    <text evidence="2">The sequence shown here is derived from an EMBL/GenBank/DDBJ whole genome shotgun (WGS) entry which is preliminary data.</text>
</comment>
<feature type="compositionally biased region" description="Low complexity" evidence="1">
    <location>
        <begin position="404"/>
        <end position="417"/>
    </location>
</feature>
<proteinExistence type="predicted"/>
<protein>
    <submittedName>
        <fullName evidence="2">Uncharacterized protein</fullName>
    </submittedName>
</protein>
<dbReference type="EMBL" id="JELW01000016">
    <property type="protein sequence ID" value="EXU99962.1"/>
    <property type="molecule type" value="Genomic_DNA"/>
</dbReference>
<dbReference type="HOGENOM" id="CLU_026250_0_0_1"/>